<reference evidence="2 3" key="1">
    <citation type="submission" date="2020-01" db="EMBL/GenBank/DDBJ databases">
        <title>Natronorubrum sp. JWXQ-INN 674 isolated from Inner Mongolia Autonomous Region of China.</title>
        <authorList>
            <person name="Xue Q."/>
        </authorList>
    </citation>
    <scope>NUCLEOTIDE SEQUENCE [LARGE SCALE GENOMIC DNA]</scope>
    <source>
        <strain evidence="2 3">JWXQ-INN-674</strain>
    </source>
</reference>
<evidence type="ECO:0000313" key="3">
    <source>
        <dbReference type="Proteomes" id="UP000434101"/>
    </source>
</evidence>
<organism evidence="2 3">
    <name type="scientific">Natronorubrum halalkaliphilum</name>
    <dbReference type="NCBI Taxonomy" id="2691917"/>
    <lineage>
        <taxon>Archaea</taxon>
        <taxon>Methanobacteriati</taxon>
        <taxon>Methanobacteriota</taxon>
        <taxon>Stenosarchaea group</taxon>
        <taxon>Halobacteria</taxon>
        <taxon>Halobacteriales</taxon>
        <taxon>Natrialbaceae</taxon>
        <taxon>Natronorubrum</taxon>
    </lineage>
</organism>
<feature type="compositionally biased region" description="Basic and acidic residues" evidence="1">
    <location>
        <begin position="41"/>
        <end position="65"/>
    </location>
</feature>
<keyword evidence="3" id="KW-1185">Reference proteome</keyword>
<dbReference type="AlphaFoldDB" id="A0A6B0VLH8"/>
<protein>
    <submittedName>
        <fullName evidence="2">Uncharacterized protein</fullName>
    </submittedName>
</protein>
<sequence length="170" mass="18563">MRALSIELEDELVDVLETERELFGFESRQAYVRWIVEHRGSIEAEQGKGQERDQEQTRDTARAGERSAALPTGSNRDGTESGRHGDCTGDDSDTPAADSRATDESVLEVHGSPRTVRQGPDSKIRPDDETTDATAASESSETATDSQSTCLVLPPNDDSLRRSHGYLPSD</sequence>
<proteinExistence type="predicted"/>
<evidence type="ECO:0000256" key="1">
    <source>
        <dbReference type="SAM" id="MobiDB-lite"/>
    </source>
</evidence>
<evidence type="ECO:0000313" key="2">
    <source>
        <dbReference type="EMBL" id="MXV62420.1"/>
    </source>
</evidence>
<feature type="compositionally biased region" description="Low complexity" evidence="1">
    <location>
        <begin position="132"/>
        <end position="146"/>
    </location>
</feature>
<name>A0A6B0VLH8_9EURY</name>
<feature type="region of interest" description="Disordered" evidence="1">
    <location>
        <begin position="41"/>
        <end position="170"/>
    </location>
</feature>
<gene>
    <name evidence="2" type="ORF">GS429_10160</name>
</gene>
<dbReference type="EMBL" id="WUYX01000029">
    <property type="protein sequence ID" value="MXV62420.1"/>
    <property type="molecule type" value="Genomic_DNA"/>
</dbReference>
<dbReference type="OrthoDB" id="189973at2157"/>
<dbReference type="Proteomes" id="UP000434101">
    <property type="component" value="Unassembled WGS sequence"/>
</dbReference>
<comment type="caution">
    <text evidence="2">The sequence shown here is derived from an EMBL/GenBank/DDBJ whole genome shotgun (WGS) entry which is preliminary data.</text>
</comment>
<accession>A0A6B0VLH8</accession>
<feature type="compositionally biased region" description="Basic and acidic residues" evidence="1">
    <location>
        <begin position="77"/>
        <end position="87"/>
    </location>
</feature>
<dbReference type="RefSeq" id="WP_160065170.1">
    <property type="nucleotide sequence ID" value="NZ_WUYX01000029.1"/>
</dbReference>